<feature type="region of interest" description="Disordered" evidence="1">
    <location>
        <begin position="658"/>
        <end position="682"/>
    </location>
</feature>
<organism evidence="4 5">
    <name type="scientific">Cryptococcus neoformans Tu259-1</name>
    <dbReference type="NCBI Taxonomy" id="1230072"/>
    <lineage>
        <taxon>Eukaryota</taxon>
        <taxon>Fungi</taxon>
        <taxon>Dikarya</taxon>
        <taxon>Basidiomycota</taxon>
        <taxon>Agaricomycotina</taxon>
        <taxon>Tremellomycetes</taxon>
        <taxon>Tremellales</taxon>
        <taxon>Cryptococcaceae</taxon>
        <taxon>Cryptococcus</taxon>
        <taxon>Cryptococcus neoformans species complex</taxon>
    </lineage>
</organism>
<feature type="compositionally biased region" description="Polar residues" evidence="1">
    <location>
        <begin position="399"/>
        <end position="417"/>
    </location>
</feature>
<feature type="compositionally biased region" description="Low complexity" evidence="1">
    <location>
        <begin position="423"/>
        <end position="433"/>
    </location>
</feature>
<keyword evidence="2" id="KW-1133">Transmembrane helix</keyword>
<dbReference type="OrthoDB" id="4096268at2759"/>
<evidence type="ECO:0000313" key="4">
    <source>
        <dbReference type="EMBL" id="OXG24037.1"/>
    </source>
</evidence>
<keyword evidence="2" id="KW-0472">Membrane</keyword>
<dbReference type="AlphaFoldDB" id="A0A854QGC7"/>
<feature type="domain" description="FHA" evidence="3">
    <location>
        <begin position="65"/>
        <end position="121"/>
    </location>
</feature>
<gene>
    <name evidence="4" type="ORF">C361_02586</name>
</gene>
<dbReference type="Proteomes" id="UP000199727">
    <property type="component" value="Unassembled WGS sequence"/>
</dbReference>
<protein>
    <recommendedName>
        <fullName evidence="3">FHA domain-containing protein</fullName>
    </recommendedName>
</protein>
<dbReference type="PROSITE" id="PS50006">
    <property type="entry name" value="FHA_DOMAIN"/>
    <property type="match status" value="1"/>
</dbReference>
<comment type="caution">
    <text evidence="4">The sequence shown here is derived from an EMBL/GenBank/DDBJ whole genome shotgun (WGS) entry which is preliminary data.</text>
</comment>
<dbReference type="InterPro" id="IPR000253">
    <property type="entry name" value="FHA_dom"/>
</dbReference>
<feature type="compositionally biased region" description="Acidic residues" evidence="1">
    <location>
        <begin position="555"/>
        <end position="594"/>
    </location>
</feature>
<feature type="region of interest" description="Disordered" evidence="1">
    <location>
        <begin position="292"/>
        <end position="333"/>
    </location>
</feature>
<dbReference type="Pfam" id="PF00498">
    <property type="entry name" value="FHA"/>
    <property type="match status" value="1"/>
</dbReference>
<dbReference type="SUPFAM" id="SSF49879">
    <property type="entry name" value="SMAD/FHA domain"/>
    <property type="match status" value="1"/>
</dbReference>
<feature type="region of interest" description="Disordered" evidence="1">
    <location>
        <begin position="360"/>
        <end position="383"/>
    </location>
</feature>
<proteinExistence type="predicted"/>
<feature type="compositionally biased region" description="Basic and acidic residues" evidence="1">
    <location>
        <begin position="715"/>
        <end position="724"/>
    </location>
</feature>
<feature type="transmembrane region" description="Helical" evidence="2">
    <location>
        <begin position="794"/>
        <end position="816"/>
    </location>
</feature>
<dbReference type="InterPro" id="IPR008984">
    <property type="entry name" value="SMAD_FHA_dom_sf"/>
</dbReference>
<evidence type="ECO:0000256" key="2">
    <source>
        <dbReference type="SAM" id="Phobius"/>
    </source>
</evidence>
<name>A0A854QGC7_CRYNE</name>
<evidence type="ECO:0000256" key="1">
    <source>
        <dbReference type="SAM" id="MobiDB-lite"/>
    </source>
</evidence>
<dbReference type="EMBL" id="AMKT01000034">
    <property type="protein sequence ID" value="OXG24037.1"/>
    <property type="molecule type" value="Genomic_DNA"/>
</dbReference>
<feature type="compositionally biased region" description="Acidic residues" evidence="1">
    <location>
        <begin position="323"/>
        <end position="333"/>
    </location>
</feature>
<feature type="region of interest" description="Disordered" evidence="1">
    <location>
        <begin position="508"/>
        <end position="603"/>
    </location>
</feature>
<reference evidence="4 5" key="1">
    <citation type="submission" date="2017-06" db="EMBL/GenBank/DDBJ databases">
        <title>Global population genomics of the pathogenic fungus Cryptococcus neoformans var. grubii.</title>
        <authorList>
            <person name="Cuomo C."/>
            <person name="Litvintseva A."/>
            <person name="Chen Y."/>
            <person name="Young S."/>
            <person name="Zeng Q."/>
            <person name="Chapman S."/>
            <person name="Gujja S."/>
            <person name="Saif S."/>
            <person name="Birren B."/>
        </authorList>
    </citation>
    <scope>NUCLEOTIDE SEQUENCE [LARGE SCALE GENOMIC DNA]</scope>
    <source>
        <strain evidence="4 5">Tu259-1</strain>
    </source>
</reference>
<feature type="compositionally biased region" description="Low complexity" evidence="1">
    <location>
        <begin position="510"/>
        <end position="525"/>
    </location>
</feature>
<accession>A0A854QGC7</accession>
<keyword evidence="2" id="KW-0812">Transmembrane</keyword>
<feature type="compositionally biased region" description="Low complexity" evidence="1">
    <location>
        <begin position="658"/>
        <end position="678"/>
    </location>
</feature>
<sequence>MSLTVSTDRWQQELLGDWFVRLSPVDSSPDILVKDFSVTRLAVSDDIPKKDGKTVKPVGLVHGGVILGRKSSQAKERVGSGGIASPILSRFHAHLTISPSGHVYITDLRSLHGTSIISAKEPSSSVVLKPFSPVQLCDQDTIVLGKKVNASNKSYAPIKFTVSFRYPELGQGSHDGERKYLDELSQEDVVGKFLSASKKFFAVKAIKSTDTWKKEMAKSSEYSIIPNSSISGKSYKEPHKYGIPEWMRYSSEEPQLENIPMIGDSGDEDNGIISISSKSRVSHIRSEVLTSDHQSVLSLSSDEDEWPRGSSNEVANEDRNAEADDNSFTDYDDLGSPEVFGVHETDHPVAAQDMHAQDDDWGNHALQNQDDQSEHECWSPSYQSSPVAWHFSPDLSNYENEANEQQKSSDVASFSTSAGGEAGAFENGNIGEADYSGDKVNNVNDENLPQEQPVCQTQADKLDSLDEDEQRESFYRAIAASFVEAGAQANVLQFDSEPLQLSSYNVARLSSTNSSSQQSPASKFSDYGSEQSAFRNGKAASAKKRAELLYSYESYESEDEDEDEDDGNYDDDTGSGEDDMIMVYSSEDEEDDPGDSSIEGKAFDANKSVPTIFSPRPRKDSNYFVREKGLRQEVVPNKYGDNNLFTGKTTMDMETTVAQEVTTSSSSSEADSLDLPSSEGKKLDLHRDIEEEVAVFLEQSQQMLAAHAAVMDELSRQETTEDRGVQPTSSPSSSSSSDGPITPVIGRKRSLPIEFNGHEEPTVVQETSAALLGPVQVSDLTGPPAKRRNVASTVGLVVLGAALGSIGTIAGLMQLAE</sequence>
<feature type="region of interest" description="Disordered" evidence="1">
    <location>
        <begin position="399"/>
        <end position="468"/>
    </location>
</feature>
<evidence type="ECO:0000259" key="3">
    <source>
        <dbReference type="PROSITE" id="PS50006"/>
    </source>
</evidence>
<dbReference type="Gene3D" id="2.60.200.20">
    <property type="match status" value="1"/>
</dbReference>
<feature type="region of interest" description="Disordered" evidence="1">
    <location>
        <begin position="715"/>
        <end position="745"/>
    </location>
</feature>
<feature type="compositionally biased region" description="Polar residues" evidence="1">
    <location>
        <begin position="439"/>
        <end position="459"/>
    </location>
</feature>
<evidence type="ECO:0000313" key="5">
    <source>
        <dbReference type="Proteomes" id="UP000199727"/>
    </source>
</evidence>